<proteinExistence type="predicted"/>
<comment type="caution">
    <text evidence="1">The sequence shown here is derived from an EMBL/GenBank/DDBJ whole genome shotgun (WGS) entry which is preliminary data.</text>
</comment>
<name>A0A2P8H9B2_CHINA</name>
<gene>
    <name evidence="1" type="ORF">CLV51_11042</name>
</gene>
<dbReference type="RefSeq" id="WP_106531282.1">
    <property type="nucleotide sequence ID" value="NZ_PYAW01000010.1"/>
</dbReference>
<accession>A0A2P8H9B2</accession>
<protein>
    <submittedName>
        <fullName evidence="1">Uncharacterized protein</fullName>
    </submittedName>
</protein>
<dbReference type="Proteomes" id="UP000240971">
    <property type="component" value="Unassembled WGS sequence"/>
</dbReference>
<sequence length="173" mass="19961">MSVSIFQSSPVLLALFLSLLTYALVQIYIKFKGKLENKDKDGMLQVAGQDPHFYNNLQERSYSPLHIPVESEMQIILEPEEDDESIFELVEDDTSILLKEAENVTEQISHVINNIASNPPNPAEVFTKISAIVSQYKIFMDTEFYDAINRYIYITAERDLKITFTQSQLQEMW</sequence>
<organism evidence="1 2">
    <name type="scientific">Chitinophaga niastensis</name>
    <dbReference type="NCBI Taxonomy" id="536980"/>
    <lineage>
        <taxon>Bacteria</taxon>
        <taxon>Pseudomonadati</taxon>
        <taxon>Bacteroidota</taxon>
        <taxon>Chitinophagia</taxon>
        <taxon>Chitinophagales</taxon>
        <taxon>Chitinophagaceae</taxon>
        <taxon>Chitinophaga</taxon>
    </lineage>
</organism>
<dbReference type="OrthoDB" id="658762at2"/>
<evidence type="ECO:0000313" key="2">
    <source>
        <dbReference type="Proteomes" id="UP000240971"/>
    </source>
</evidence>
<evidence type="ECO:0000313" key="1">
    <source>
        <dbReference type="EMBL" id="PSL42826.1"/>
    </source>
</evidence>
<reference evidence="1 2" key="1">
    <citation type="submission" date="2018-03" db="EMBL/GenBank/DDBJ databases">
        <title>Genomic Encyclopedia of Archaeal and Bacterial Type Strains, Phase II (KMG-II): from individual species to whole genera.</title>
        <authorList>
            <person name="Goeker M."/>
        </authorList>
    </citation>
    <scope>NUCLEOTIDE SEQUENCE [LARGE SCALE GENOMIC DNA]</scope>
    <source>
        <strain evidence="1 2">DSM 24859</strain>
    </source>
</reference>
<dbReference type="AlphaFoldDB" id="A0A2P8H9B2"/>
<dbReference type="EMBL" id="PYAW01000010">
    <property type="protein sequence ID" value="PSL42826.1"/>
    <property type="molecule type" value="Genomic_DNA"/>
</dbReference>
<keyword evidence="2" id="KW-1185">Reference proteome</keyword>